<feature type="compositionally biased region" description="Polar residues" evidence="1">
    <location>
        <begin position="202"/>
        <end position="217"/>
    </location>
</feature>
<dbReference type="EMBL" id="JAALDL010000008">
    <property type="protein sequence ID" value="NGN98450.1"/>
    <property type="molecule type" value="Genomic_DNA"/>
</dbReference>
<accession>A0A6M1RDT4</accession>
<dbReference type="InterPro" id="IPR044016">
    <property type="entry name" value="Big_13"/>
</dbReference>
<sequence length="2370" mass="244360">SVTDSAGNTSAPSTSTTVTIDTTAPGEGTGPGDTDELPLVEIPEASGGIGEGELADGVEVLVMPPTGTEPGDTITVTVTQPDGSTTDVTTTVPDGWTGGSSVSVTVSPEDLGGTGGGLPAEGEYTITASVTDSAGNTSAPSTSTTVTIDTTAPGEGTGPGGTDELPLVEILESTGGIGEDELADGVQVLVTPPTGTEPGDTITVTVTQPDGSTNNITTTVPSDWTGGSTVPLTLSSEDLGSTDGSLPAEGNYTITATVTDSAGNTSASSSNIEFVVDITPPDAPTVDELVTNDTTPVITGTATLGEGETLTVTLNGVTYENVPVENDGTWSIEVADVNALTEGSFDITATTQDSAGNTSFETTGQLVVDITPPDSPVVSITDDVNNDGLVNSAEQGADNVQLSVSVDHADLTQGGFISVTVNNGGVSNTLNFKLSAGALTFTDDTAATGYSYSNGVISWSETVSSGDTLSVSATQTDLGGNVSGSSADSAIVTVATDDTSTSLEDTTNSGNVLTNDSGNTSVVSFVVNGDTTTYSAGQTATLNGIGTLVLSANGAYVFTPNADWNGAVPDITYTTNSGDTATLSITVSNVDDAVDAINDSYTVDEDSTLSLNLLSNDQAPDGGLEVTHINGVALIGGAQSILVDNGTVLVADDGSFSFQPDADYFGAVSFNYQVKDADGDIDTATVNITVNSVNDNPDAVDDTSTTIDAGATATGYTGDSIDSTIVEGYGTNRVDDSAYLTTTHADGSYTVVWRGWETDYYGNNKVFLQSFNADGSPKGDEVMLGTRDKIESPQVTQLNDSGDLLVTWTGYNNTATLNTHSYAQVVYANPDDYGGATTGPEMDLGSSSLRSVTSEHSGDTSIIVWQNGFNLYMQELDASGNKVGGAQVVGSVSANSNGYPIESKAEISVLDNGNYVISWNQGSTATATNTVMLSPDGDKIGSQQTLSIGGTNGNDDKETNVVSIGDGKYAIVGSSGGTVQMTLMDAATNQPIPDSTQTLSVAGTSGNDRPSITNVGTDGEFVVVWRGIEDGQWHTYIQHFDANGVKDQPVDKFEAPGGHGPAKVVGVGEDGDYVLVWSAVNADGNYDVFTQKYSSDGTKIGEQLTFTGQQPDVNDLNFDIIPIGTDGSYAISYLGTDSAENGGEYSIYIAQVDANGNKIVEYPEGSVGDFTITTDVVISSGYYSVTYSTGTLYANGVAYPSGSQVPAGEWVDVKLVGATGADYDLVVTAQEQITTTEDTALTINTSDLLANDIDADGNTLTITSVQDPQNGTVVLNGDGTITFTPDSSYHGPASFTYTISDGQGGTDTATVNLTVLDVTAPTTGDGENAINFLDGGNERISDSESTNVPLSGKVDVGSTVNSITITDGTNTITVDSADITVAADGTVSVTGQDLSSLNDGTLTVTMNVTDSSGNTGDVSDTTVMNIAGREAFSWALLSDPDNDGTTVDGGDSLAGYTSSPINTGTVEVTFSNDGLLGTSPSGDVDGATTFQKFSPVTAGLDSGSGTVNTDSALRTGYPDTNNGNTSTIDFSSEVTNVQFRVSDLDVYDTVKVLAFDADGNPVKVTISPGAMLTVSDSDGVNGNDTVAGPGSGGNALGTDPDYSALITIAGPLSSLQIIHLEGPGVVISDILFDSPVIKTVDDYASTEEDVTLSGNVLDNDSGDISVASFSVAGSSTVYTAGQTASISGVGTFELGTNGGYTFTPEPDWSGVVPAITYTTNSGDTATINLTVTPEFIDAVDDSYTLSNGAPVTLDLLSNDTATGSEITQINGVTLTGSAQSIAVDNGNVVIASDGSISFVPDTNFYGQIAFNYQVESADGDTDTATVTVAGDADKPTLSITNTNTNNEMEESQWAQFTISLTDPVAQATKVKVSVLTDNGSGITDQDLGSYQYWTGSTWAHFKSGSQLTFDAFQTEIKVRVQPINDNTVEASETLTISVEPAPSETNISSGSAQDSVLITDHGVYDTSGNASGYLHWHIDEDGIQHVNGNGWHPNEKVTLSGPDGSEHIVYANSVGNFHLEQADLFTAAGNLTASGESSGNATRFITPSITPIILDLDGDGIETSDVTENPVAFDYDGDGQAVNTGWVSGGDGLLVHDINQDGEINDGSELFGSNTELQDGTTATDGYEALAQHDTNLDGVIDQSDAIYSELGVWVDKNMDGKTDEGELLSLEDAGVASINLDAQTGDDTQNNNVLGKTSTYTTTDGEERAAADVWFATQVADEEETNLAGLVEENSISGLDSSELVWHSEDVSSQPASDTITDFTVGESTLNLSDLVTDSQDNLLSEDNVDLFEQDGSLVLRVDTDGDHAWNQEIILQDVSLNDIADENGMIKSGVFGDDSVKELFQKAASTDVVENSQTHLDDPTVDHF</sequence>
<feature type="region of interest" description="Disordered" evidence="1">
    <location>
        <begin position="191"/>
        <end position="217"/>
    </location>
</feature>
<dbReference type="InterPro" id="IPR041690">
    <property type="entry name" value="Cadherin_5"/>
</dbReference>
<name>A0A6M1RDT4_9GAMM</name>
<evidence type="ECO:0000259" key="3">
    <source>
        <dbReference type="Pfam" id="PF19077"/>
    </source>
</evidence>
<gene>
    <name evidence="4" type="ORF">G5S52_12565</name>
</gene>
<dbReference type="InterPro" id="IPR013783">
    <property type="entry name" value="Ig-like_fold"/>
</dbReference>
<dbReference type="RefSeq" id="WP_165014000.1">
    <property type="nucleotide sequence ID" value="NZ_JAALDL010000008.1"/>
</dbReference>
<feature type="compositionally biased region" description="Polar residues" evidence="1">
    <location>
        <begin position="131"/>
        <end position="141"/>
    </location>
</feature>
<dbReference type="Pfam" id="PF17963">
    <property type="entry name" value="Big_9"/>
    <property type="match status" value="3"/>
</dbReference>
<reference evidence="4 5" key="1">
    <citation type="submission" date="2020-02" db="EMBL/GenBank/DDBJ databases">
        <title>The draft genome of Grimontia sedimenta sp. nov., isolated from benthic sediments near coral reefs south of Kuwait.</title>
        <authorList>
            <person name="Mahmoud H.M."/>
            <person name="Jose L."/>
            <person name="Eapen S."/>
        </authorList>
    </citation>
    <scope>NUCLEOTIDE SEQUENCE [LARGE SCALE GENOMIC DNA]</scope>
    <source>
        <strain evidence="4 5">S25</strain>
    </source>
</reference>
<evidence type="ECO:0000313" key="5">
    <source>
        <dbReference type="Proteomes" id="UP000473008"/>
    </source>
</evidence>
<dbReference type="NCBIfam" id="NF033510">
    <property type="entry name" value="Ca_tandemer"/>
    <property type="match status" value="1"/>
</dbReference>
<dbReference type="PANTHER" id="PTHR39431">
    <property type="entry name" value="FRPA/C-RELATED PROTEIN"/>
    <property type="match status" value="1"/>
</dbReference>
<protein>
    <submittedName>
        <fullName evidence="4">Tandem-95 repeat protein</fullName>
    </submittedName>
</protein>
<evidence type="ECO:0000313" key="4">
    <source>
        <dbReference type="EMBL" id="NGN98450.1"/>
    </source>
</evidence>
<keyword evidence="5" id="KW-1185">Reference proteome</keyword>
<comment type="caution">
    <text evidence="4">The sequence shown here is derived from an EMBL/GenBank/DDBJ whole genome shotgun (WGS) entry which is preliminary data.</text>
</comment>
<organism evidence="4 5">
    <name type="scientific">Grimontia sedimenti</name>
    <dbReference type="NCBI Taxonomy" id="2711294"/>
    <lineage>
        <taxon>Bacteria</taxon>
        <taxon>Pseudomonadati</taxon>
        <taxon>Pseudomonadota</taxon>
        <taxon>Gammaproteobacteria</taxon>
        <taxon>Vibrionales</taxon>
        <taxon>Vibrionaceae</taxon>
        <taxon>Grimontia</taxon>
    </lineage>
</organism>
<dbReference type="InterPro" id="IPR038081">
    <property type="entry name" value="CalX-like_sf"/>
</dbReference>
<feature type="compositionally biased region" description="Low complexity" evidence="1">
    <location>
        <begin position="14"/>
        <end position="23"/>
    </location>
</feature>
<feature type="region of interest" description="Disordered" evidence="1">
    <location>
        <begin position="131"/>
        <end position="164"/>
    </location>
</feature>
<feature type="compositionally biased region" description="Polar residues" evidence="1">
    <location>
        <begin position="1"/>
        <end position="13"/>
    </location>
</feature>
<feature type="domain" description="Bacterial Ig-like" evidence="3">
    <location>
        <begin position="290"/>
        <end position="369"/>
    </location>
</feature>
<dbReference type="Gene3D" id="2.60.40.2030">
    <property type="match status" value="1"/>
</dbReference>
<dbReference type="NCBIfam" id="NF012211">
    <property type="entry name" value="tand_rpt_95"/>
    <property type="match status" value="3"/>
</dbReference>
<dbReference type="PANTHER" id="PTHR39431:SF1">
    <property type="entry name" value="FRPA_C-RELATED PROTEIN"/>
    <property type="match status" value="1"/>
</dbReference>
<evidence type="ECO:0000256" key="1">
    <source>
        <dbReference type="SAM" id="MobiDB-lite"/>
    </source>
</evidence>
<dbReference type="Gene3D" id="2.60.40.1200">
    <property type="match status" value="2"/>
</dbReference>
<dbReference type="Gene3D" id="2.60.40.3440">
    <property type="match status" value="2"/>
</dbReference>
<dbReference type="SUPFAM" id="SSF141072">
    <property type="entry name" value="CalX-like"/>
    <property type="match status" value="1"/>
</dbReference>
<feature type="domain" description="Cadherin-like" evidence="2">
    <location>
        <begin position="1228"/>
        <end position="1315"/>
    </location>
</feature>
<evidence type="ECO:0000259" key="2">
    <source>
        <dbReference type="Pfam" id="PF17892"/>
    </source>
</evidence>
<feature type="region of interest" description="Disordered" evidence="1">
    <location>
        <begin position="62"/>
        <end position="114"/>
    </location>
</feature>
<dbReference type="Pfam" id="PF17892">
    <property type="entry name" value="Cadherin_5"/>
    <property type="match status" value="1"/>
</dbReference>
<proteinExistence type="predicted"/>
<dbReference type="Pfam" id="PF19077">
    <property type="entry name" value="Big_13"/>
    <property type="match status" value="1"/>
</dbReference>
<feature type="compositionally biased region" description="Polar residues" evidence="1">
    <location>
        <begin position="74"/>
        <end position="92"/>
    </location>
</feature>
<feature type="compositionally biased region" description="Low complexity" evidence="1">
    <location>
        <begin position="142"/>
        <end position="154"/>
    </location>
</feature>
<feature type="region of interest" description="Disordered" evidence="1">
    <location>
        <begin position="1"/>
        <end position="39"/>
    </location>
</feature>
<dbReference type="Proteomes" id="UP000473008">
    <property type="component" value="Unassembled WGS sequence"/>
</dbReference>
<feature type="non-terminal residue" evidence="4">
    <location>
        <position position="1"/>
    </location>
</feature>
<dbReference type="Gene3D" id="2.60.40.10">
    <property type="entry name" value="Immunoglobulins"/>
    <property type="match status" value="4"/>
</dbReference>